<dbReference type="PANTHER" id="PTHR28094">
    <property type="entry name" value="MEIOTICALLY UP-REGULATED GENE 113 PROTEIN"/>
    <property type="match status" value="1"/>
</dbReference>
<dbReference type="RefSeq" id="XP_025430010.1">
    <property type="nucleotide sequence ID" value="XM_025578179.1"/>
</dbReference>
<dbReference type="GeneID" id="37079408"/>
<feature type="region of interest" description="Disordered" evidence="1">
    <location>
        <begin position="1"/>
        <end position="91"/>
    </location>
</feature>
<dbReference type="PANTHER" id="PTHR28094:SF1">
    <property type="entry name" value="MEIOTICALLY UP-REGULATED GENE 113 PROTEIN"/>
    <property type="match status" value="1"/>
</dbReference>
<dbReference type="Pfam" id="PF10544">
    <property type="entry name" value="T5orf172"/>
    <property type="match status" value="1"/>
</dbReference>
<feature type="compositionally biased region" description="Low complexity" evidence="1">
    <location>
        <begin position="14"/>
        <end position="24"/>
    </location>
</feature>
<reference evidence="3 4" key="1">
    <citation type="submission" date="2016-12" db="EMBL/GenBank/DDBJ databases">
        <title>The genomes of Aspergillus section Nigri reveals drivers in fungal speciation.</title>
        <authorList>
            <consortium name="DOE Joint Genome Institute"/>
            <person name="Vesth T.C."/>
            <person name="Nybo J."/>
            <person name="Theobald S."/>
            <person name="Brandl J."/>
            <person name="Frisvad J.C."/>
            <person name="Nielsen K.F."/>
            <person name="Lyhne E.K."/>
            <person name="Kogle M.E."/>
            <person name="Kuo A."/>
            <person name="Riley R."/>
            <person name="Clum A."/>
            <person name="Nolan M."/>
            <person name="Lipzen A."/>
            <person name="Salamov A."/>
            <person name="Henrissat B."/>
            <person name="Wiebenga A."/>
            <person name="De Vries R.P."/>
            <person name="Grigoriev I.V."/>
            <person name="Mortensen U.H."/>
            <person name="Andersen M.R."/>
            <person name="Baker S.E."/>
        </authorList>
    </citation>
    <scope>NUCLEOTIDE SEQUENCE [LARGE SCALE GENOMIC DNA]</scope>
    <source>
        <strain evidence="3 4">JOP 1030-1</strain>
    </source>
</reference>
<feature type="domain" description="Bacteriophage T5 Orf172 DNA-binding" evidence="2">
    <location>
        <begin position="344"/>
        <end position="445"/>
    </location>
</feature>
<feature type="compositionally biased region" description="Basic and acidic residues" evidence="1">
    <location>
        <begin position="1"/>
        <end position="13"/>
    </location>
</feature>
<keyword evidence="4" id="KW-1185">Reference proteome</keyword>
<dbReference type="EMBL" id="KZ821239">
    <property type="protein sequence ID" value="PYH44028.1"/>
    <property type="molecule type" value="Genomic_DNA"/>
</dbReference>
<dbReference type="OrthoDB" id="3511049at2759"/>
<evidence type="ECO:0000256" key="1">
    <source>
        <dbReference type="SAM" id="MobiDB-lite"/>
    </source>
</evidence>
<dbReference type="InterPro" id="IPR018306">
    <property type="entry name" value="Phage_T5_Orf172_DNA-bd"/>
</dbReference>
<dbReference type="STRING" id="1450539.A0A318ZV78"/>
<organism evidence="3 4">
    <name type="scientific">Aspergillus saccharolyticus JOP 1030-1</name>
    <dbReference type="NCBI Taxonomy" id="1450539"/>
    <lineage>
        <taxon>Eukaryota</taxon>
        <taxon>Fungi</taxon>
        <taxon>Dikarya</taxon>
        <taxon>Ascomycota</taxon>
        <taxon>Pezizomycotina</taxon>
        <taxon>Eurotiomycetes</taxon>
        <taxon>Eurotiomycetidae</taxon>
        <taxon>Eurotiales</taxon>
        <taxon>Aspergillaceae</taxon>
        <taxon>Aspergillus</taxon>
        <taxon>Aspergillus subgen. Circumdati</taxon>
    </lineage>
</organism>
<accession>A0A318ZV78</accession>
<gene>
    <name evidence="3" type="ORF">BP01DRAFT_392857</name>
</gene>
<evidence type="ECO:0000259" key="2">
    <source>
        <dbReference type="Pfam" id="PF10544"/>
    </source>
</evidence>
<evidence type="ECO:0000313" key="3">
    <source>
        <dbReference type="EMBL" id="PYH44028.1"/>
    </source>
</evidence>
<sequence>MGSHKNPECERTMRPSTPTRTTIYPSPPPTPISPDKPAIPTQEEKPKRAVTPPDENDDKTRTGTQNSSRNEEDPTAEPAELPPWPTPRSMDMFLTSLLGDNTCGGRTPNGTPCRRSHRHVAKSVVNEVIISLKSLPPSCPSSKLAEVLKKLALSLHCSMHRSERSLDTRVEDWLTEYFPRPGDTIVLIKKALRKHNTKCSGTKDDASLCQEQIGGRQVQAIQLITDRILDPTVYLHDGRLKVWLERFGQNSLCPQHRGKQLQEQVAKLSAAVTSARDFQLLSETTRGISENQYETEEPWQAPGYDTSPLRLVADLNLGIEGGELASNYLQTISKCLIPRNPKPGYVYAYTVNENEAFIKIGYTTRAVSVRHAEWEFECNRKVRGLYPDSTATGAQILYPQLVESICHADLREGSVRVDCSACQKEHVEWFKISAQRATDTIEKWSQWMDRVACRPNWKNEVKARVRGTSNLAVSLHALMQLSPATGK</sequence>
<feature type="compositionally biased region" description="Pro residues" evidence="1">
    <location>
        <begin position="25"/>
        <end position="34"/>
    </location>
</feature>
<dbReference type="AlphaFoldDB" id="A0A318ZV78"/>
<dbReference type="Proteomes" id="UP000248349">
    <property type="component" value="Unassembled WGS sequence"/>
</dbReference>
<evidence type="ECO:0000313" key="4">
    <source>
        <dbReference type="Proteomes" id="UP000248349"/>
    </source>
</evidence>
<protein>
    <submittedName>
        <fullName evidence="3">DUF1766-domain-containing protein</fullName>
    </submittedName>
</protein>
<name>A0A318ZV78_9EURO</name>
<dbReference type="InterPro" id="IPR053006">
    <property type="entry name" value="Meiosis_regulatory"/>
</dbReference>
<proteinExistence type="predicted"/>